<dbReference type="RefSeq" id="WP_166699763.1">
    <property type="nucleotide sequence ID" value="NZ_JAAQTL010000001.1"/>
</dbReference>
<dbReference type="Proteomes" id="UP000518878">
    <property type="component" value="Unassembled WGS sequence"/>
</dbReference>
<keyword evidence="3" id="KW-1185">Reference proteome</keyword>
<feature type="chain" id="PRO_5030575470" evidence="1">
    <location>
        <begin position="25"/>
        <end position="145"/>
    </location>
</feature>
<comment type="caution">
    <text evidence="2">The sequence shown here is derived from an EMBL/GenBank/DDBJ whole genome shotgun (WGS) entry which is preliminary data.</text>
</comment>
<evidence type="ECO:0000256" key="1">
    <source>
        <dbReference type="SAM" id="SignalP"/>
    </source>
</evidence>
<sequence>MRNPNRTLLVTLVTLALGIGAAQAQTAITGLGQSWPNATDVSTNPNYHVYVFERGGTRYIQVNDASGAVRGAFARTPYKLSGLPIGSDELATPDERLPAPASTAVESVYDDGAVQLFVARQADGTARLMLVPADCKNDPVECTGR</sequence>
<gene>
    <name evidence="2" type="ORF">HBF32_11545</name>
</gene>
<evidence type="ECO:0000313" key="3">
    <source>
        <dbReference type="Proteomes" id="UP000518878"/>
    </source>
</evidence>
<organism evidence="2 3">
    <name type="scientific">Luteibacter yeojuensis</name>
    <dbReference type="NCBI Taxonomy" id="345309"/>
    <lineage>
        <taxon>Bacteria</taxon>
        <taxon>Pseudomonadati</taxon>
        <taxon>Pseudomonadota</taxon>
        <taxon>Gammaproteobacteria</taxon>
        <taxon>Lysobacterales</taxon>
        <taxon>Rhodanobacteraceae</taxon>
        <taxon>Luteibacter</taxon>
    </lineage>
</organism>
<feature type="signal peptide" evidence="1">
    <location>
        <begin position="1"/>
        <end position="24"/>
    </location>
</feature>
<dbReference type="EMBL" id="JAAQTL010000001">
    <property type="protein sequence ID" value="NID16094.1"/>
    <property type="molecule type" value="Genomic_DNA"/>
</dbReference>
<reference evidence="2 3" key="1">
    <citation type="journal article" date="2006" name="Int. J. Syst. Evol. Microbiol.">
        <title>Dyella yeojuensis sp. nov., isolated from greenhouse soil in Korea.</title>
        <authorList>
            <person name="Kim B.Y."/>
            <person name="Weon H.Y."/>
            <person name="Lee K.H."/>
            <person name="Seok S.J."/>
            <person name="Kwon S.W."/>
            <person name="Go S.J."/>
            <person name="Stackebrandt E."/>
        </authorList>
    </citation>
    <scope>NUCLEOTIDE SEQUENCE [LARGE SCALE GENOMIC DNA]</scope>
    <source>
        <strain evidence="2 3">DSM 17673</strain>
    </source>
</reference>
<keyword evidence="1" id="KW-0732">Signal</keyword>
<protein>
    <submittedName>
        <fullName evidence="2">Uncharacterized protein</fullName>
    </submittedName>
</protein>
<name>A0A7X5QVI2_9GAMM</name>
<dbReference type="AlphaFoldDB" id="A0A7X5QVI2"/>
<evidence type="ECO:0000313" key="2">
    <source>
        <dbReference type="EMBL" id="NID16094.1"/>
    </source>
</evidence>
<proteinExistence type="predicted"/>
<accession>A0A7X5QVI2</accession>